<evidence type="ECO:0000256" key="5">
    <source>
        <dbReference type="RuleBase" id="RU004524"/>
    </source>
</evidence>
<dbReference type="InterPro" id="IPR000589">
    <property type="entry name" value="Ribosomal_uS15"/>
</dbReference>
<evidence type="ECO:0000313" key="6">
    <source>
        <dbReference type="EMBL" id="QCI26399.1"/>
    </source>
</evidence>
<dbReference type="EMBL" id="CP032998">
    <property type="protein sequence ID" value="QCI26399.1"/>
    <property type="molecule type" value="Genomic_DNA"/>
</dbReference>
<keyword evidence="2 3" id="KW-0687">Ribonucleoprotein</keyword>
<dbReference type="Gene3D" id="1.10.287.10">
    <property type="entry name" value="S15/NS1, RNA-binding"/>
    <property type="match status" value="1"/>
</dbReference>
<dbReference type="GO" id="GO:0022627">
    <property type="term" value="C:cytosolic small ribosomal subunit"/>
    <property type="evidence" value="ECO:0007669"/>
    <property type="project" value="TreeGrafter"/>
</dbReference>
<evidence type="ECO:0000256" key="4">
    <source>
        <dbReference type="RuleBase" id="RU003919"/>
    </source>
</evidence>
<name>A0A4D6YAD8_9GAMM</name>
<reference evidence="6 7" key="1">
    <citation type="submission" date="2018-10" db="EMBL/GenBank/DDBJ databases">
        <title>Comparative functional genomics of the obligate endosymbiont Buchnera aphidicola.</title>
        <authorList>
            <person name="Chong R.A."/>
        </authorList>
    </citation>
    <scope>NUCLEOTIDE SEQUENCE [LARGE SCALE GENOMIC DNA]</scope>
    <source>
        <strain evidence="6 7">Ssp</strain>
    </source>
</reference>
<dbReference type="PANTHER" id="PTHR23321:SF26">
    <property type="entry name" value="SMALL RIBOSOMAL SUBUNIT PROTEIN US15M"/>
    <property type="match status" value="1"/>
</dbReference>
<dbReference type="InterPro" id="IPR005290">
    <property type="entry name" value="Ribosomal_uS15_bac-type"/>
</dbReference>
<dbReference type="PANTHER" id="PTHR23321">
    <property type="entry name" value="RIBOSOMAL PROTEIN S15, BACTERIAL AND ORGANELLAR"/>
    <property type="match status" value="1"/>
</dbReference>
<dbReference type="OrthoDB" id="9799262at2"/>
<dbReference type="CDD" id="cd00353">
    <property type="entry name" value="Ribosomal_S15p_S13e"/>
    <property type="match status" value="1"/>
</dbReference>
<dbReference type="NCBIfam" id="TIGR00952">
    <property type="entry name" value="S15_bact"/>
    <property type="match status" value="1"/>
</dbReference>
<keyword evidence="3 5" id="KW-0694">RNA-binding</keyword>
<dbReference type="PROSITE" id="PS00362">
    <property type="entry name" value="RIBOSOMAL_S15"/>
    <property type="match status" value="1"/>
</dbReference>
<accession>A0A4D6YAD8</accession>
<dbReference type="GO" id="GO:0006412">
    <property type="term" value="P:translation"/>
    <property type="evidence" value="ECO:0007669"/>
    <property type="project" value="UniProtKB-UniRule"/>
</dbReference>
<keyword evidence="1 3" id="KW-0689">Ribosomal protein</keyword>
<dbReference type="GO" id="GO:0003735">
    <property type="term" value="F:structural constituent of ribosome"/>
    <property type="evidence" value="ECO:0007669"/>
    <property type="project" value="InterPro"/>
</dbReference>
<evidence type="ECO:0000256" key="2">
    <source>
        <dbReference type="ARBA" id="ARBA00023274"/>
    </source>
</evidence>
<evidence type="ECO:0000256" key="3">
    <source>
        <dbReference type="HAMAP-Rule" id="MF_01343"/>
    </source>
</evidence>
<organism evidence="6 7">
    <name type="scientific">Buchnera aphidicola</name>
    <name type="common">Stegophylla sp.</name>
    <dbReference type="NCBI Taxonomy" id="2315800"/>
    <lineage>
        <taxon>Bacteria</taxon>
        <taxon>Pseudomonadati</taxon>
        <taxon>Pseudomonadota</taxon>
        <taxon>Gammaproteobacteria</taxon>
        <taxon>Enterobacterales</taxon>
        <taxon>Erwiniaceae</taxon>
        <taxon>Buchnera</taxon>
    </lineage>
</organism>
<sequence length="84" mass="9986">MNTKKNILKFLVSSKNIGNSENQIILLSNKINSLKDHFLNHKKDFSGKRGLLKMISHRRRLLNYLKRRNILQYNNLILKLGLRR</sequence>
<evidence type="ECO:0000256" key="1">
    <source>
        <dbReference type="ARBA" id="ARBA00022980"/>
    </source>
</evidence>
<dbReference type="Gene3D" id="6.10.250.3130">
    <property type="match status" value="1"/>
</dbReference>
<keyword evidence="7" id="KW-1185">Reference proteome</keyword>
<dbReference type="GO" id="GO:0019843">
    <property type="term" value="F:rRNA binding"/>
    <property type="evidence" value="ECO:0007669"/>
    <property type="project" value="UniProtKB-UniRule"/>
</dbReference>
<comment type="function">
    <text evidence="3 5">One of the primary rRNA binding proteins, it binds directly to 16S rRNA where it helps nucleate assembly of the platform of the 30S subunit by binding and bridging several RNA helices of the 16S rRNA.</text>
</comment>
<dbReference type="Pfam" id="PF00312">
    <property type="entry name" value="Ribosomal_S15"/>
    <property type="match status" value="1"/>
</dbReference>
<dbReference type="InterPro" id="IPR009068">
    <property type="entry name" value="uS15_NS1_RNA-bd_sf"/>
</dbReference>
<dbReference type="RefSeq" id="WP_158351867.1">
    <property type="nucleotide sequence ID" value="NZ_CP032998.1"/>
</dbReference>
<evidence type="ECO:0000313" key="7">
    <source>
        <dbReference type="Proteomes" id="UP000298636"/>
    </source>
</evidence>
<protein>
    <recommendedName>
        <fullName evidence="3">Small ribosomal subunit protein uS15</fullName>
    </recommendedName>
</protein>
<comment type="subunit">
    <text evidence="3">Part of the 30S ribosomal subunit. Forms a bridge to the 50S subunit in the 70S ribosome, contacting the 23S rRNA.</text>
</comment>
<comment type="function">
    <text evidence="3">Forms an intersubunit bridge (bridge B4) with the 23S rRNA of the 50S subunit in the ribosome.</text>
</comment>
<proteinExistence type="inferred from homology"/>
<dbReference type="SUPFAM" id="SSF47060">
    <property type="entry name" value="S15/NS1 RNA-binding domain"/>
    <property type="match status" value="1"/>
</dbReference>
<dbReference type="Proteomes" id="UP000298636">
    <property type="component" value="Chromosome"/>
</dbReference>
<dbReference type="SMART" id="SM01387">
    <property type="entry name" value="Ribosomal_S15"/>
    <property type="match status" value="1"/>
</dbReference>
<keyword evidence="3 5" id="KW-0699">rRNA-binding</keyword>
<comment type="similarity">
    <text evidence="3 4">Belongs to the universal ribosomal protein uS15 family.</text>
</comment>
<gene>
    <name evidence="3" type="primary">rpsO</name>
    <name evidence="6" type="ORF">D9V79_01140</name>
</gene>
<dbReference type="HAMAP" id="MF_01343_B">
    <property type="entry name" value="Ribosomal_uS15_B"/>
    <property type="match status" value="1"/>
</dbReference>
<dbReference type="AlphaFoldDB" id="A0A4D6YAD8"/>